<evidence type="ECO:0000256" key="2">
    <source>
        <dbReference type="ARBA" id="ARBA00009688"/>
    </source>
</evidence>
<keyword evidence="5 10" id="KW-0175">Coiled coil</keyword>
<evidence type="ECO:0000256" key="7">
    <source>
        <dbReference type="ARBA" id="ARBA00023273"/>
    </source>
</evidence>
<feature type="region of interest" description="Disordered" evidence="11">
    <location>
        <begin position="1"/>
        <end position="66"/>
    </location>
</feature>
<dbReference type="PANTHER" id="PTHR21625:SF1">
    <property type="entry name" value="DYNEIN REGULATORY COMPLEX PROTEIN 1"/>
    <property type="match status" value="1"/>
</dbReference>
<evidence type="ECO:0000256" key="5">
    <source>
        <dbReference type="ARBA" id="ARBA00023054"/>
    </source>
</evidence>
<sequence>METAGKDPDGATEASGFSENKEAKNRGSTKDEDKAELPGVELAEQHEKEPWRSQAQEEQLEESEEEISRLQRDLSVLASNTYTAVIAKELLQRSKFEEAHRIRMEQVENDAKSSQAILEEIRRRWSNEGIPQELQKALNSQQELCNVVIEDKKKLINELQQELKARDDRFVKDLRKHAEELDLSIERLEEHIHTLTKAYREELSQMESVYMLNREALLTRDKTDWEEYMRDLCHKEFERVTQWKEKVEEYESVIHNLMLDSMEKRDNAELEHNSKFQVLERDHQNIKGSSMLIKLKKIRAKNEVDVRKFNLTDMKKRATSLQIKIKNLEYKCINEKKQFAKKSQYLSESYKRDIQQYEHMQKKIKHFSAANAKKFKEMWLMLDAEVKKLAERALDIDSQICKYLGLSWEPPPTAFMVHYDPIQSASQLQTGQCGQGSVGTNAESRSVKMYKEATTVQGESGAEVQGEKMPMETLKRIMKLLCNEVGFLMEEEQLKLLAPLEEEEQAVVKLGYLISSLGIEEDDLPKLARFLLEYQRQQTEPKHEYCKYKIYFCVFYLCFLHMHNECGKLGASSDLAEAAGTSSSTSLSSDLIHYNNVLPALKSFLEQHVKSRQSSAHEQSSLLHFEAWGSSEKAAYWESMGNIIPEDKVRLWDAAENTLKQYLAVLTDIADLVPETENLKQQNKELRMLLQQSLNSIVSTEMETS</sequence>
<proteinExistence type="inferred from homology"/>
<organism evidence="14 15">
    <name type="scientific">Channa striata</name>
    <name type="common">Snakehead murrel</name>
    <name type="synonym">Ophicephalus striatus</name>
    <dbReference type="NCBI Taxonomy" id="64152"/>
    <lineage>
        <taxon>Eukaryota</taxon>
        <taxon>Metazoa</taxon>
        <taxon>Chordata</taxon>
        <taxon>Craniata</taxon>
        <taxon>Vertebrata</taxon>
        <taxon>Euteleostomi</taxon>
        <taxon>Actinopterygii</taxon>
        <taxon>Neopterygii</taxon>
        <taxon>Teleostei</taxon>
        <taxon>Neoteleostei</taxon>
        <taxon>Acanthomorphata</taxon>
        <taxon>Anabantaria</taxon>
        <taxon>Anabantiformes</taxon>
        <taxon>Channoidei</taxon>
        <taxon>Channidae</taxon>
        <taxon>Channa</taxon>
    </lineage>
</organism>
<keyword evidence="6" id="KW-0969">Cilium</keyword>
<dbReference type="AlphaFoldDB" id="A0AA88NCP0"/>
<dbReference type="EMBL" id="JAUPFM010000003">
    <property type="protein sequence ID" value="KAK2856174.1"/>
    <property type="molecule type" value="Genomic_DNA"/>
</dbReference>
<dbReference type="GO" id="GO:0070286">
    <property type="term" value="P:axonemal dynein complex assembly"/>
    <property type="evidence" value="ECO:0007669"/>
    <property type="project" value="InterPro"/>
</dbReference>
<name>A0AA88NCP0_CHASR</name>
<evidence type="ECO:0000259" key="12">
    <source>
        <dbReference type="Pfam" id="PF14772"/>
    </source>
</evidence>
<protein>
    <recommendedName>
        <fullName evidence="3">Dynein regulatory complex protein 1</fullName>
    </recommendedName>
    <alternativeName>
        <fullName evidence="8">Coiled-coil domain-containing protein 164</fullName>
    </alternativeName>
</protein>
<feature type="domain" description="Dynein regulatory complex protein 1/2 N-terminal" evidence="12">
    <location>
        <begin position="86"/>
        <end position="180"/>
    </location>
</feature>
<comment type="caution">
    <text evidence="14">The sequence shown here is derived from an EMBL/GenBank/DDBJ whole genome shotgun (WGS) entry which is preliminary data.</text>
</comment>
<evidence type="ECO:0000256" key="8">
    <source>
        <dbReference type="ARBA" id="ARBA00031554"/>
    </source>
</evidence>
<comment type="subcellular location">
    <subcellularLocation>
        <location evidence="1">Cytoplasm</location>
        <location evidence="1">Cytoskeleton</location>
        <location evidence="1">Flagellum axoneme</location>
    </subcellularLocation>
</comment>
<dbReference type="Proteomes" id="UP001187415">
    <property type="component" value="Unassembled WGS sequence"/>
</dbReference>
<keyword evidence="4" id="KW-0282">Flagellum</keyword>
<dbReference type="Pfam" id="PF14775">
    <property type="entry name" value="NYD-SP28_assoc"/>
    <property type="match status" value="1"/>
</dbReference>
<evidence type="ECO:0000256" key="11">
    <source>
        <dbReference type="SAM" id="MobiDB-lite"/>
    </source>
</evidence>
<comment type="similarity">
    <text evidence="2">Belongs to the DRC1 family.</text>
</comment>
<dbReference type="InterPro" id="IPR039750">
    <property type="entry name" value="DRC1/DRC2"/>
</dbReference>
<evidence type="ECO:0000313" key="15">
    <source>
        <dbReference type="Proteomes" id="UP001187415"/>
    </source>
</evidence>
<accession>A0AA88NCP0</accession>
<evidence type="ECO:0000259" key="13">
    <source>
        <dbReference type="Pfam" id="PF14775"/>
    </source>
</evidence>
<reference evidence="14" key="1">
    <citation type="submission" date="2023-07" db="EMBL/GenBank/DDBJ databases">
        <title>Chromosome-level Genome Assembly of Striped Snakehead (Channa striata).</title>
        <authorList>
            <person name="Liu H."/>
        </authorList>
    </citation>
    <scope>NUCLEOTIDE SEQUENCE</scope>
    <source>
        <strain evidence="14">Gz</strain>
        <tissue evidence="14">Muscle</tissue>
    </source>
</reference>
<evidence type="ECO:0000256" key="9">
    <source>
        <dbReference type="ARBA" id="ARBA00046115"/>
    </source>
</evidence>
<dbReference type="Pfam" id="PF14772">
    <property type="entry name" value="NYD-SP28"/>
    <property type="match status" value="1"/>
</dbReference>
<dbReference type="GO" id="GO:0060285">
    <property type="term" value="P:cilium-dependent cell motility"/>
    <property type="evidence" value="ECO:0007669"/>
    <property type="project" value="TreeGrafter"/>
</dbReference>
<comment type="function">
    <text evidence="9">Component of the nexin-dynein regulatory complex (N-DRC) a key regulator of ciliary/flagellar motility which maintains the alignment and integrity of the distal axoneme and regulates microtubule sliding in motile axonemes. Plays a critical role in the assembly of N-DRC and also stabilizes the assembly of multiple inner dynein arms and radial spokes. Coassembles with CCDC65/DRC2 to form a central scaffold needed for assembly of the N-DRC and its attachment to the outer doublet microtubules.</text>
</comment>
<evidence type="ECO:0000256" key="4">
    <source>
        <dbReference type="ARBA" id="ARBA00022846"/>
    </source>
</evidence>
<evidence type="ECO:0000256" key="10">
    <source>
        <dbReference type="SAM" id="Coils"/>
    </source>
</evidence>
<feature type="coiled-coil region" evidence="10">
    <location>
        <begin position="149"/>
        <end position="205"/>
    </location>
</feature>
<dbReference type="InterPro" id="IPR039505">
    <property type="entry name" value="DRC1/2_N"/>
</dbReference>
<evidence type="ECO:0000256" key="6">
    <source>
        <dbReference type="ARBA" id="ARBA00023069"/>
    </source>
</evidence>
<evidence type="ECO:0000256" key="3">
    <source>
        <dbReference type="ARBA" id="ARBA00013815"/>
    </source>
</evidence>
<feature type="domain" description="Dynein regulatory complex protein 1 C-terminal" evidence="13">
    <location>
        <begin position="635"/>
        <end position="694"/>
    </location>
</feature>
<dbReference type="GO" id="GO:0005858">
    <property type="term" value="C:axonemal dynein complex"/>
    <property type="evidence" value="ECO:0007669"/>
    <property type="project" value="InterPro"/>
</dbReference>
<keyword evidence="15" id="KW-1185">Reference proteome</keyword>
<feature type="compositionally biased region" description="Basic and acidic residues" evidence="11">
    <location>
        <begin position="19"/>
        <end position="36"/>
    </location>
</feature>
<dbReference type="InterPro" id="IPR029440">
    <property type="entry name" value="DRC1_C"/>
</dbReference>
<dbReference type="GO" id="GO:0003352">
    <property type="term" value="P:regulation of cilium movement"/>
    <property type="evidence" value="ECO:0007669"/>
    <property type="project" value="TreeGrafter"/>
</dbReference>
<keyword evidence="7" id="KW-0966">Cell projection</keyword>
<dbReference type="PANTHER" id="PTHR21625">
    <property type="entry name" value="NYD-SP28 PROTEIN"/>
    <property type="match status" value="1"/>
</dbReference>
<evidence type="ECO:0000313" key="14">
    <source>
        <dbReference type="EMBL" id="KAK2856174.1"/>
    </source>
</evidence>
<evidence type="ECO:0000256" key="1">
    <source>
        <dbReference type="ARBA" id="ARBA00004611"/>
    </source>
</evidence>
<gene>
    <name evidence="14" type="ORF">Q5P01_004909</name>
</gene>